<proteinExistence type="predicted"/>
<dbReference type="EMBL" id="JYIX01000023">
    <property type="protein sequence ID" value="KJL35462.1"/>
    <property type="molecule type" value="Genomic_DNA"/>
</dbReference>
<reference evidence="1 2" key="1">
    <citation type="submission" date="2015-02" db="EMBL/GenBank/DDBJ databases">
        <title>Draft genome sequences of ten Microbacterium spp. with emphasis on heavy metal contaminated environments.</title>
        <authorList>
            <person name="Corretto E."/>
        </authorList>
    </citation>
    <scope>NUCLEOTIDE SEQUENCE [LARGE SCALE GENOMIC DNA]</scope>
    <source>
        <strain evidence="1 2">ARN176</strain>
    </source>
</reference>
<accession>A0A0F0LQG7</accession>
<dbReference type="STRING" id="582680.RS86_00458"/>
<protein>
    <submittedName>
        <fullName evidence="1">Uncharacterized protein</fullName>
    </submittedName>
</protein>
<comment type="caution">
    <text evidence="1">The sequence shown here is derived from an EMBL/GenBank/DDBJ whole genome shotgun (WGS) entry which is preliminary data.</text>
</comment>
<dbReference type="AlphaFoldDB" id="A0A0F0LQG7"/>
<dbReference type="Proteomes" id="UP000033740">
    <property type="component" value="Unassembled WGS sequence"/>
</dbReference>
<evidence type="ECO:0000313" key="1">
    <source>
        <dbReference type="EMBL" id="KJL35462.1"/>
    </source>
</evidence>
<dbReference type="RefSeq" id="WP_268747831.1">
    <property type="nucleotide sequence ID" value="NZ_JYIX01000023.1"/>
</dbReference>
<sequence>MTAAIVQHLDMNAYQAMKQIEIEEQHKLREIANQLREVDS</sequence>
<name>A0A0F0LQG7_9MICO</name>
<keyword evidence="2" id="KW-1185">Reference proteome</keyword>
<organism evidence="1 2">
    <name type="scientific">Microbacterium azadirachtae</name>
    <dbReference type="NCBI Taxonomy" id="582680"/>
    <lineage>
        <taxon>Bacteria</taxon>
        <taxon>Bacillati</taxon>
        <taxon>Actinomycetota</taxon>
        <taxon>Actinomycetes</taxon>
        <taxon>Micrococcales</taxon>
        <taxon>Microbacteriaceae</taxon>
        <taxon>Microbacterium</taxon>
    </lineage>
</organism>
<gene>
    <name evidence="1" type="ORF">RS86_00458</name>
</gene>
<evidence type="ECO:0000313" key="2">
    <source>
        <dbReference type="Proteomes" id="UP000033740"/>
    </source>
</evidence>
<dbReference type="PATRIC" id="fig|582680.6.peg.470"/>